<dbReference type="PANTHER" id="PTHR31133:SF12">
    <property type="entry name" value="MEMBRANE PROTEIN"/>
    <property type="match status" value="1"/>
</dbReference>
<dbReference type="PANTHER" id="PTHR31133">
    <property type="entry name" value="MEMBRANE PROTEIN"/>
    <property type="match status" value="1"/>
</dbReference>
<sequence length="616" mass="68880">MVEDPLRCFCILFCPLLGCPQKLVLLLLLLLFQISLLYLFCLLEANLGILVGPIAGLTLIIGNVVVILGLFPSHVAWTIYTLVKTNRFDAPLKVAFLFALPVLFAIWLGLSIAGSVLLGVGYGFFSPWVSAFEAFRQEDESKKFFHCLVDGTWGTIKGSCTVVRDFADICYHSYPLYLKELRESPSTNELQPLRFIHVPGCIFVGVMGLVVEIPLYTAIAIVKSPYMLFKGWHRLIHDLISREGPFLETACIPVAGLTILMWPLFVIGSIIMAIFSSFFIGLYGSVIVYQVHSFVPIKKCVRWCMFSITSKLNLAINLDITAGEVSQKGVAYVIAMVAEFDEYTNDWLYLREGSILPKPIYRKKKISHSSEFSDGGNDSGEVKVSSVFTETPAMLVPSISPSVSVREAIQEVKMVQIWGNMMRACEMRGKELLDANVITPDDLYDWLKAKTSTEASIVGVGLPCYACLQTVLNSIKGGSAGLLLLDNIEVTHLNRPQDRLLDWFFQPVLDLKEQIRVIRLGDGELRFLEKIVLFGSNTQRMEAWENGSLVPQDALRAAQIQGISRRMTGMIRSMSKLPTYRRRFRQIVKELVIYSVEKEGANRSISGRSVSPVELV</sequence>
<dbReference type="EMBL" id="QEFC01000074">
    <property type="protein sequence ID" value="KAE9466891.1"/>
    <property type="molecule type" value="Genomic_DNA"/>
</dbReference>
<dbReference type="InterPro" id="IPR040229">
    <property type="entry name" value="At3g27390-like"/>
</dbReference>
<gene>
    <name evidence="2" type="ORF">C3L33_01234</name>
</gene>
<feature type="transmembrane region" description="Helical" evidence="1">
    <location>
        <begin position="243"/>
        <end position="264"/>
    </location>
</feature>
<keyword evidence="1" id="KW-0812">Transmembrane</keyword>
<feature type="transmembrane region" description="Helical" evidence="1">
    <location>
        <begin position="270"/>
        <end position="289"/>
    </location>
</feature>
<feature type="non-terminal residue" evidence="2">
    <location>
        <position position="1"/>
    </location>
</feature>
<dbReference type="OrthoDB" id="1054248at2759"/>
<organism evidence="2 3">
    <name type="scientific">Rhododendron williamsianum</name>
    <dbReference type="NCBI Taxonomy" id="262921"/>
    <lineage>
        <taxon>Eukaryota</taxon>
        <taxon>Viridiplantae</taxon>
        <taxon>Streptophyta</taxon>
        <taxon>Embryophyta</taxon>
        <taxon>Tracheophyta</taxon>
        <taxon>Spermatophyta</taxon>
        <taxon>Magnoliopsida</taxon>
        <taxon>eudicotyledons</taxon>
        <taxon>Gunneridae</taxon>
        <taxon>Pentapetalae</taxon>
        <taxon>asterids</taxon>
        <taxon>Ericales</taxon>
        <taxon>Ericaceae</taxon>
        <taxon>Ericoideae</taxon>
        <taxon>Rhodoreae</taxon>
        <taxon>Rhododendron</taxon>
    </lineage>
</organism>
<keyword evidence="3" id="KW-1185">Reference proteome</keyword>
<keyword evidence="1" id="KW-1133">Transmembrane helix</keyword>
<feature type="transmembrane region" description="Helical" evidence="1">
    <location>
        <begin position="195"/>
        <end position="222"/>
    </location>
</feature>
<feature type="transmembrane region" description="Helical" evidence="1">
    <location>
        <begin position="60"/>
        <end position="83"/>
    </location>
</feature>
<name>A0A6A4MGW7_9ERIC</name>
<dbReference type="Proteomes" id="UP000428333">
    <property type="component" value="Linkage Group LG01"/>
</dbReference>
<comment type="caution">
    <text evidence="2">The sequence shown here is derived from an EMBL/GenBank/DDBJ whole genome shotgun (WGS) entry which is preliminary data.</text>
</comment>
<feature type="transmembrane region" description="Helical" evidence="1">
    <location>
        <begin position="23"/>
        <end position="40"/>
    </location>
</feature>
<accession>A0A6A4MGW7</accession>
<reference evidence="2 3" key="1">
    <citation type="journal article" date="2019" name="Genome Biol. Evol.">
        <title>The Rhododendron genome and chromosomal organization provide insight into shared whole-genome duplications across the heath family (Ericaceae).</title>
        <authorList>
            <person name="Soza V.L."/>
            <person name="Lindsley D."/>
            <person name="Waalkes A."/>
            <person name="Ramage E."/>
            <person name="Patwardhan R.P."/>
            <person name="Burton J.N."/>
            <person name="Adey A."/>
            <person name="Kumar A."/>
            <person name="Qiu R."/>
            <person name="Shendure J."/>
            <person name="Hall B."/>
        </authorList>
    </citation>
    <scope>NUCLEOTIDE SEQUENCE [LARGE SCALE GENOMIC DNA]</scope>
    <source>
        <strain evidence="2">RSF 1966-606</strain>
    </source>
</reference>
<proteinExistence type="predicted"/>
<evidence type="ECO:0000313" key="3">
    <source>
        <dbReference type="Proteomes" id="UP000428333"/>
    </source>
</evidence>
<keyword evidence="1" id="KW-0472">Membrane</keyword>
<feature type="transmembrane region" description="Helical" evidence="1">
    <location>
        <begin position="95"/>
        <end position="125"/>
    </location>
</feature>
<evidence type="ECO:0000256" key="1">
    <source>
        <dbReference type="SAM" id="Phobius"/>
    </source>
</evidence>
<dbReference type="AlphaFoldDB" id="A0A6A4MGW7"/>
<evidence type="ECO:0000313" key="2">
    <source>
        <dbReference type="EMBL" id="KAE9466891.1"/>
    </source>
</evidence>
<protein>
    <submittedName>
        <fullName evidence="2">Uncharacterized protein</fullName>
    </submittedName>
</protein>